<keyword evidence="3 6" id="KW-0812">Transmembrane</keyword>
<evidence type="ECO:0000256" key="5">
    <source>
        <dbReference type="ARBA" id="ARBA00023136"/>
    </source>
</evidence>
<dbReference type="Proteomes" id="UP000232638">
    <property type="component" value="Chromosome"/>
</dbReference>
<gene>
    <name evidence="8" type="ORF">THSYN_09000</name>
</gene>
<keyword evidence="5 6" id="KW-0472">Membrane</keyword>
<dbReference type="OrthoDB" id="5772194at2"/>
<dbReference type="EMBL" id="CP020370">
    <property type="protein sequence ID" value="AUB81076.1"/>
    <property type="molecule type" value="Genomic_DNA"/>
</dbReference>
<feature type="transmembrane region" description="Helical" evidence="6">
    <location>
        <begin position="76"/>
        <end position="98"/>
    </location>
</feature>
<proteinExistence type="inferred from homology"/>
<evidence type="ECO:0000256" key="6">
    <source>
        <dbReference type="SAM" id="Phobius"/>
    </source>
</evidence>
<name>A0A2K8U659_9GAMM</name>
<evidence type="ECO:0000256" key="4">
    <source>
        <dbReference type="ARBA" id="ARBA00022989"/>
    </source>
</evidence>
<dbReference type="KEGG" id="tsy:THSYN_09000"/>
<reference evidence="8 9" key="1">
    <citation type="submission" date="2017-03" db="EMBL/GenBank/DDBJ databases">
        <title>Complete genome sequence of Candidatus 'Thiodictyon syntrophicum' sp. nov. strain Cad16T, a photolithoautotroph purple sulfur bacterium isolated from an alpine meromictic lake.</title>
        <authorList>
            <person name="Luedin S.M."/>
            <person name="Pothier J.F."/>
            <person name="Danza F."/>
            <person name="Storelli N."/>
            <person name="Wittwer M."/>
            <person name="Tonolla M."/>
        </authorList>
    </citation>
    <scope>NUCLEOTIDE SEQUENCE [LARGE SCALE GENOMIC DNA]</scope>
    <source>
        <strain evidence="8 9">Cad16T</strain>
    </source>
</reference>
<keyword evidence="4 6" id="KW-1133">Transmembrane helix</keyword>
<accession>A0A2K8U659</accession>
<organism evidence="8 9">
    <name type="scientific">Candidatus Thiodictyon syntrophicum</name>
    <dbReference type="NCBI Taxonomy" id="1166950"/>
    <lineage>
        <taxon>Bacteria</taxon>
        <taxon>Pseudomonadati</taxon>
        <taxon>Pseudomonadota</taxon>
        <taxon>Gammaproteobacteria</taxon>
        <taxon>Chromatiales</taxon>
        <taxon>Chromatiaceae</taxon>
        <taxon>Thiodictyon</taxon>
    </lineage>
</organism>
<evidence type="ECO:0000256" key="2">
    <source>
        <dbReference type="ARBA" id="ARBA00009160"/>
    </source>
</evidence>
<feature type="transmembrane region" description="Helical" evidence="6">
    <location>
        <begin position="118"/>
        <end position="143"/>
    </location>
</feature>
<protein>
    <recommendedName>
        <fullName evidence="10">FUN14 family protein</fullName>
    </recommendedName>
</protein>
<comment type="similarity">
    <text evidence="2">Belongs to the FUN14 family.</text>
</comment>
<feature type="transmembrane region" description="Helical" evidence="6">
    <location>
        <begin position="50"/>
        <end position="69"/>
    </location>
</feature>
<feature type="chain" id="PRO_5014675158" description="FUN14 family protein" evidence="7">
    <location>
        <begin position="26"/>
        <end position="145"/>
    </location>
</feature>
<dbReference type="InterPro" id="IPR007014">
    <property type="entry name" value="FUN14"/>
</dbReference>
<dbReference type="AlphaFoldDB" id="A0A2K8U659"/>
<evidence type="ECO:0000313" key="8">
    <source>
        <dbReference type="EMBL" id="AUB81076.1"/>
    </source>
</evidence>
<evidence type="ECO:0000313" key="9">
    <source>
        <dbReference type="Proteomes" id="UP000232638"/>
    </source>
</evidence>
<evidence type="ECO:0000256" key="7">
    <source>
        <dbReference type="SAM" id="SignalP"/>
    </source>
</evidence>
<dbReference type="RefSeq" id="WP_100918852.1">
    <property type="nucleotide sequence ID" value="NZ_CP020370.1"/>
</dbReference>
<dbReference type="GO" id="GO:0016020">
    <property type="term" value="C:membrane"/>
    <property type="evidence" value="ECO:0007669"/>
    <property type="project" value="UniProtKB-SubCell"/>
</dbReference>
<keyword evidence="7" id="KW-0732">Signal</keyword>
<feature type="signal peptide" evidence="7">
    <location>
        <begin position="1"/>
        <end position="25"/>
    </location>
</feature>
<dbReference type="Pfam" id="PF04930">
    <property type="entry name" value="FUN14"/>
    <property type="match status" value="1"/>
</dbReference>
<evidence type="ECO:0000256" key="1">
    <source>
        <dbReference type="ARBA" id="ARBA00004370"/>
    </source>
</evidence>
<evidence type="ECO:0008006" key="10">
    <source>
        <dbReference type="Google" id="ProtNLM"/>
    </source>
</evidence>
<comment type="subcellular location">
    <subcellularLocation>
        <location evidence="1">Membrane</location>
    </subcellularLocation>
</comment>
<keyword evidence="9" id="KW-1185">Reference proteome</keyword>
<sequence>MPPLNRRISALTLIPGALFGAVTHAAAPVQPVALPPGPPVTDFSTLFNEAFFLKLGFSFMVGLAVGYALKIAFKLALVMIGVILIGIFALQYAGIAHVDWSGMEGQYDTWASWLSLNGGAFLDFIGHNLSNSASFIAGLALGLKI</sequence>
<evidence type="ECO:0000256" key="3">
    <source>
        <dbReference type="ARBA" id="ARBA00022692"/>
    </source>
</evidence>